<evidence type="ECO:0000313" key="1">
    <source>
        <dbReference type="EMBL" id="SDE16322.1"/>
    </source>
</evidence>
<dbReference type="Proteomes" id="UP000199417">
    <property type="component" value="Unassembled WGS sequence"/>
</dbReference>
<gene>
    <name evidence="1" type="ORF">SAMN05444580_11152</name>
</gene>
<dbReference type="Gene3D" id="3.20.80.10">
    <property type="entry name" value="Regulatory factor, effector binding domain"/>
    <property type="match status" value="1"/>
</dbReference>
<reference evidence="1 2" key="1">
    <citation type="submission" date="2016-10" db="EMBL/GenBank/DDBJ databases">
        <authorList>
            <person name="de Groot N.N."/>
        </authorList>
    </citation>
    <scope>NUCLEOTIDE SEQUENCE [LARGE SCALE GENOMIC DNA]</scope>
    <source>
        <strain evidence="1 2">JCM 11308</strain>
    </source>
</reference>
<dbReference type="AlphaFoldDB" id="A0A1G7ANF8"/>
<protein>
    <recommendedName>
        <fullName evidence="3">Integron-associated effector binding protein</fullName>
    </recommendedName>
</protein>
<keyword evidence="2" id="KW-1185">Reference proteome</keyword>
<evidence type="ECO:0008006" key="3">
    <source>
        <dbReference type="Google" id="ProtNLM"/>
    </source>
</evidence>
<dbReference type="STRING" id="168276.SAMN05444580_11152"/>
<sequence>MGFEIVKCSVVDVGGLVLPNVDAGSGERSGGLMEFTRERILERGVAEIVTVYTPNTEGDSIAVVGYRCDGPEHLAEGDVMVRVQAGYFARFVPDGPVDDPIEDVWKQAEVAAQEGKIDRAFAEEIEITRAPSGVELFISLT</sequence>
<name>A0A1G7ANF8_9NOCA</name>
<dbReference type="EMBL" id="FNAB01000011">
    <property type="protein sequence ID" value="SDE16322.1"/>
    <property type="molecule type" value="Genomic_DNA"/>
</dbReference>
<dbReference type="InterPro" id="IPR011256">
    <property type="entry name" value="Reg_factor_effector_dom_sf"/>
</dbReference>
<organism evidence="1 2">
    <name type="scientific">Rhodococcus tukisamuensis</name>
    <dbReference type="NCBI Taxonomy" id="168276"/>
    <lineage>
        <taxon>Bacteria</taxon>
        <taxon>Bacillati</taxon>
        <taxon>Actinomycetota</taxon>
        <taxon>Actinomycetes</taxon>
        <taxon>Mycobacteriales</taxon>
        <taxon>Nocardiaceae</taxon>
        <taxon>Rhodococcus</taxon>
    </lineage>
</organism>
<proteinExistence type="predicted"/>
<evidence type="ECO:0000313" key="2">
    <source>
        <dbReference type="Proteomes" id="UP000199417"/>
    </source>
</evidence>
<accession>A0A1G7ANF8</accession>